<comment type="caution">
    <text evidence="4">The sequence shown here is derived from an EMBL/GenBank/DDBJ whole genome shotgun (WGS) entry which is preliminary data.</text>
</comment>
<accession>A0A9X2B244</accession>
<dbReference type="Proteomes" id="UP001139207">
    <property type="component" value="Unassembled WGS sequence"/>
</dbReference>
<dbReference type="NCBIfam" id="TIGR01879">
    <property type="entry name" value="hydantase"/>
    <property type="match status" value="1"/>
</dbReference>
<feature type="binding site" evidence="3">
    <location>
        <position position="138"/>
    </location>
    <ligand>
        <name>Zn(2+)</name>
        <dbReference type="ChEBI" id="CHEBI:29105"/>
        <label>2</label>
    </ligand>
</feature>
<dbReference type="InterPro" id="IPR002933">
    <property type="entry name" value="Peptidase_M20"/>
</dbReference>
<dbReference type="Gene3D" id="3.40.630.10">
    <property type="entry name" value="Zn peptidases"/>
    <property type="match status" value="1"/>
</dbReference>
<keyword evidence="2" id="KW-0378">Hydrolase</keyword>
<dbReference type="Gene3D" id="3.30.70.360">
    <property type="match status" value="1"/>
</dbReference>
<feature type="binding site" evidence="3">
    <location>
        <position position="86"/>
    </location>
    <ligand>
        <name>Zn(2+)</name>
        <dbReference type="ChEBI" id="CHEBI:29105"/>
        <label>1</label>
    </ligand>
</feature>
<dbReference type="EMBL" id="JALIEA010000012">
    <property type="protein sequence ID" value="MCJ7858360.1"/>
    <property type="molecule type" value="Genomic_DNA"/>
</dbReference>
<dbReference type="SUPFAM" id="SSF53187">
    <property type="entry name" value="Zn-dependent exopeptidases"/>
    <property type="match status" value="1"/>
</dbReference>
<dbReference type="PIRSF" id="PIRSF001235">
    <property type="entry name" value="Amidase_carbamoylase"/>
    <property type="match status" value="1"/>
</dbReference>
<dbReference type="InterPro" id="IPR010158">
    <property type="entry name" value="Amidase_Cbmase"/>
</dbReference>
<evidence type="ECO:0000313" key="4">
    <source>
        <dbReference type="EMBL" id="MCJ7858360.1"/>
    </source>
</evidence>
<feature type="binding site" evidence="3">
    <location>
        <position position="97"/>
    </location>
    <ligand>
        <name>Zn(2+)</name>
        <dbReference type="ChEBI" id="CHEBI:29105"/>
        <label>1</label>
    </ligand>
</feature>
<dbReference type="RefSeq" id="WP_244804087.1">
    <property type="nucleotide sequence ID" value="NZ_JALIEA010000012.1"/>
</dbReference>
<feature type="binding site" evidence="3">
    <location>
        <position position="197"/>
    </location>
    <ligand>
        <name>Zn(2+)</name>
        <dbReference type="ChEBI" id="CHEBI:29105"/>
        <label>1</label>
    </ligand>
</feature>
<proteinExistence type="inferred from homology"/>
<dbReference type="NCBIfam" id="NF006772">
    <property type="entry name" value="PRK09290.2-1"/>
    <property type="match status" value="1"/>
</dbReference>
<comment type="cofactor">
    <cofactor evidence="3">
        <name>Zn(2+)</name>
        <dbReference type="ChEBI" id="CHEBI:29105"/>
    </cofactor>
    <text evidence="3">Binds 2 Zn(2+) ions per subunit.</text>
</comment>
<evidence type="ECO:0000313" key="5">
    <source>
        <dbReference type="Proteomes" id="UP001139207"/>
    </source>
</evidence>
<dbReference type="GO" id="GO:0046872">
    <property type="term" value="F:metal ion binding"/>
    <property type="evidence" value="ECO:0007669"/>
    <property type="project" value="UniProtKB-KW"/>
</dbReference>
<dbReference type="CDD" id="cd03884">
    <property type="entry name" value="M20_bAS"/>
    <property type="match status" value="1"/>
</dbReference>
<feature type="binding site" evidence="3">
    <location>
        <position position="97"/>
    </location>
    <ligand>
        <name>Zn(2+)</name>
        <dbReference type="ChEBI" id="CHEBI:29105"/>
        <label>2</label>
    </ligand>
</feature>
<dbReference type="SUPFAM" id="SSF55031">
    <property type="entry name" value="Bacterial exopeptidase dimerisation domain"/>
    <property type="match status" value="1"/>
</dbReference>
<dbReference type="Pfam" id="PF01546">
    <property type="entry name" value="Peptidase_M20"/>
    <property type="match status" value="1"/>
</dbReference>
<evidence type="ECO:0000256" key="1">
    <source>
        <dbReference type="ARBA" id="ARBA00006153"/>
    </source>
</evidence>
<dbReference type="PANTHER" id="PTHR32494">
    <property type="entry name" value="ALLANTOATE DEIMINASE-RELATED"/>
    <property type="match status" value="1"/>
</dbReference>
<dbReference type="AlphaFoldDB" id="A0A9X2B244"/>
<comment type="similarity">
    <text evidence="1">Belongs to the peptidase M20 family.</text>
</comment>
<keyword evidence="3" id="KW-0862">Zinc</keyword>
<feature type="binding site" evidence="3">
    <location>
        <position position="390"/>
    </location>
    <ligand>
        <name>Zn(2+)</name>
        <dbReference type="ChEBI" id="CHEBI:29105"/>
        <label>2</label>
    </ligand>
</feature>
<sequence length="424" mass="44744">MSTRKSTSALATTGFLENFATMSTFGATSGGGVDRQAATPEDRAVRSWFSGQVTRRGGRVQFDDIGNQFGLFELTPGAPYVLVGSHMDSQPLAGRFDGSYGVLAGLHAVSALADERRATGETGATGVNLAVVNWFNEEGSRFSPSMMGSAVYTGTLALADALAATDGAGVSVADALSEAGWTPVCPPPQVAAYAEIHVEQGRVLEDTGTDIGLVSATWGARKFRVTVHGDQGHTGSTLMADRRDALFGASLVISAVRRMTEEVAAGALQASVSRMTVEPNSPVTIAREVTMNIDLRSPDPDILEWAEARVAEVVASAEDEARVRVERELTHQWALNPYPSKGVALAAGVARDLGVSHREVYTVAGHDSTNMKYTVPTVMLFVPSVGGISHNEAELTRDGDMLTGVEVLTEVVRRLSETVESGGD</sequence>
<keyword evidence="3" id="KW-0479">Metal-binding</keyword>
<protein>
    <submittedName>
        <fullName evidence="4">M20 family metallo-hydrolase</fullName>
    </submittedName>
</protein>
<evidence type="ECO:0000256" key="2">
    <source>
        <dbReference type="ARBA" id="ARBA00022801"/>
    </source>
</evidence>
<dbReference type="PANTHER" id="PTHR32494:SF5">
    <property type="entry name" value="ALLANTOATE AMIDOHYDROLASE"/>
    <property type="match status" value="1"/>
</dbReference>
<dbReference type="GO" id="GO:0016813">
    <property type="term" value="F:hydrolase activity, acting on carbon-nitrogen (but not peptide) bonds, in linear amidines"/>
    <property type="evidence" value="ECO:0007669"/>
    <property type="project" value="InterPro"/>
</dbReference>
<reference evidence="4" key="1">
    <citation type="submission" date="2022-04" db="EMBL/GenBank/DDBJ databases">
        <title>Corynebacterium kalidii LD5P10.</title>
        <authorList>
            <person name="Sun J.Q."/>
        </authorList>
    </citation>
    <scope>NUCLEOTIDE SEQUENCE</scope>
    <source>
        <strain evidence="4">LD5P10</strain>
    </source>
</reference>
<organism evidence="4 5">
    <name type="scientific">Corynebacterium kalidii</name>
    <dbReference type="NCBI Taxonomy" id="2931982"/>
    <lineage>
        <taxon>Bacteria</taxon>
        <taxon>Bacillati</taxon>
        <taxon>Actinomycetota</taxon>
        <taxon>Actinomycetes</taxon>
        <taxon>Mycobacteriales</taxon>
        <taxon>Corynebacteriaceae</taxon>
        <taxon>Corynebacterium</taxon>
    </lineage>
</organism>
<name>A0A9X2B244_9CORY</name>
<keyword evidence="5" id="KW-1185">Reference proteome</keyword>
<dbReference type="InterPro" id="IPR036264">
    <property type="entry name" value="Bact_exopeptidase_dim_dom"/>
</dbReference>
<evidence type="ECO:0000256" key="3">
    <source>
        <dbReference type="PIRSR" id="PIRSR001235-1"/>
    </source>
</evidence>
<gene>
    <name evidence="4" type="ORF">MUN33_06470</name>
</gene>